<dbReference type="InterPro" id="IPR052711">
    <property type="entry name" value="Zinc_ADH-like"/>
</dbReference>
<dbReference type="PANTHER" id="PTHR45033">
    <property type="match status" value="1"/>
</dbReference>
<name>A0A1L9S656_9EURO</name>
<evidence type="ECO:0000259" key="1">
    <source>
        <dbReference type="SMART" id="SM00829"/>
    </source>
</evidence>
<feature type="domain" description="Enoyl reductase (ER)" evidence="1">
    <location>
        <begin position="10"/>
        <end position="340"/>
    </location>
</feature>
<protein>
    <recommendedName>
        <fullName evidence="1">Enoyl reductase (ER) domain-containing protein</fullName>
    </recommendedName>
</protein>
<dbReference type="SUPFAM" id="SSF51735">
    <property type="entry name" value="NAD(P)-binding Rossmann-fold domains"/>
    <property type="match status" value="1"/>
</dbReference>
<dbReference type="Proteomes" id="UP000184188">
    <property type="component" value="Unassembled WGS sequence"/>
</dbReference>
<dbReference type="Gene3D" id="3.40.50.720">
    <property type="entry name" value="NAD(P)-binding Rossmann-like Domain"/>
    <property type="match status" value="1"/>
</dbReference>
<dbReference type="VEuPathDB" id="FungiDB:ASPZODRAFT_105077"/>
<dbReference type="EMBL" id="KV878358">
    <property type="protein sequence ID" value="OJJ42625.1"/>
    <property type="molecule type" value="Genomic_DNA"/>
</dbReference>
<dbReference type="GeneID" id="34607347"/>
<organism evidence="2 3">
    <name type="scientific">Penicilliopsis zonata CBS 506.65</name>
    <dbReference type="NCBI Taxonomy" id="1073090"/>
    <lineage>
        <taxon>Eukaryota</taxon>
        <taxon>Fungi</taxon>
        <taxon>Dikarya</taxon>
        <taxon>Ascomycota</taxon>
        <taxon>Pezizomycotina</taxon>
        <taxon>Eurotiomycetes</taxon>
        <taxon>Eurotiomycetidae</taxon>
        <taxon>Eurotiales</taxon>
        <taxon>Aspergillaceae</taxon>
        <taxon>Penicilliopsis</taxon>
    </lineage>
</organism>
<dbReference type="InterPro" id="IPR011032">
    <property type="entry name" value="GroES-like_sf"/>
</dbReference>
<proteinExistence type="predicted"/>
<gene>
    <name evidence="2" type="ORF">ASPZODRAFT_105077</name>
</gene>
<dbReference type="InterPro" id="IPR013149">
    <property type="entry name" value="ADH-like_C"/>
</dbReference>
<reference evidence="3" key="1">
    <citation type="journal article" date="2017" name="Genome Biol.">
        <title>Comparative genomics reveals high biological diversity and specific adaptations in the industrially and medically important fungal genus Aspergillus.</title>
        <authorList>
            <person name="de Vries R.P."/>
            <person name="Riley R."/>
            <person name="Wiebenga A."/>
            <person name="Aguilar-Osorio G."/>
            <person name="Amillis S."/>
            <person name="Uchima C.A."/>
            <person name="Anderluh G."/>
            <person name="Asadollahi M."/>
            <person name="Askin M."/>
            <person name="Barry K."/>
            <person name="Battaglia E."/>
            <person name="Bayram O."/>
            <person name="Benocci T."/>
            <person name="Braus-Stromeyer S.A."/>
            <person name="Caldana C."/>
            <person name="Canovas D."/>
            <person name="Cerqueira G.C."/>
            <person name="Chen F."/>
            <person name="Chen W."/>
            <person name="Choi C."/>
            <person name="Clum A."/>
            <person name="Dos Santos R.A."/>
            <person name="Damasio A.R."/>
            <person name="Diallinas G."/>
            <person name="Emri T."/>
            <person name="Fekete E."/>
            <person name="Flipphi M."/>
            <person name="Freyberg S."/>
            <person name="Gallo A."/>
            <person name="Gournas C."/>
            <person name="Habgood R."/>
            <person name="Hainaut M."/>
            <person name="Harispe M.L."/>
            <person name="Henrissat B."/>
            <person name="Hilden K.S."/>
            <person name="Hope R."/>
            <person name="Hossain A."/>
            <person name="Karabika E."/>
            <person name="Karaffa L."/>
            <person name="Karanyi Z."/>
            <person name="Krasevec N."/>
            <person name="Kuo A."/>
            <person name="Kusch H."/>
            <person name="LaButti K."/>
            <person name="Lagendijk E.L."/>
            <person name="Lapidus A."/>
            <person name="Levasseur A."/>
            <person name="Lindquist E."/>
            <person name="Lipzen A."/>
            <person name="Logrieco A.F."/>
            <person name="MacCabe A."/>
            <person name="Maekelae M.R."/>
            <person name="Malavazi I."/>
            <person name="Melin P."/>
            <person name="Meyer V."/>
            <person name="Mielnichuk N."/>
            <person name="Miskei M."/>
            <person name="Molnar A.P."/>
            <person name="Mule G."/>
            <person name="Ngan C.Y."/>
            <person name="Orejas M."/>
            <person name="Orosz E."/>
            <person name="Ouedraogo J.P."/>
            <person name="Overkamp K.M."/>
            <person name="Park H.-S."/>
            <person name="Perrone G."/>
            <person name="Piumi F."/>
            <person name="Punt P.J."/>
            <person name="Ram A.F."/>
            <person name="Ramon A."/>
            <person name="Rauscher S."/>
            <person name="Record E."/>
            <person name="Riano-Pachon D.M."/>
            <person name="Robert V."/>
            <person name="Roehrig J."/>
            <person name="Ruller R."/>
            <person name="Salamov A."/>
            <person name="Salih N.S."/>
            <person name="Samson R.A."/>
            <person name="Sandor E."/>
            <person name="Sanguinetti M."/>
            <person name="Schuetze T."/>
            <person name="Sepcic K."/>
            <person name="Shelest E."/>
            <person name="Sherlock G."/>
            <person name="Sophianopoulou V."/>
            <person name="Squina F.M."/>
            <person name="Sun H."/>
            <person name="Susca A."/>
            <person name="Todd R.B."/>
            <person name="Tsang A."/>
            <person name="Unkles S.E."/>
            <person name="van de Wiele N."/>
            <person name="van Rossen-Uffink D."/>
            <person name="Oliveira J.V."/>
            <person name="Vesth T.C."/>
            <person name="Visser J."/>
            <person name="Yu J.-H."/>
            <person name="Zhou M."/>
            <person name="Andersen M.R."/>
            <person name="Archer D.B."/>
            <person name="Baker S.E."/>
            <person name="Benoit I."/>
            <person name="Brakhage A.A."/>
            <person name="Braus G.H."/>
            <person name="Fischer R."/>
            <person name="Frisvad J.C."/>
            <person name="Goldman G.H."/>
            <person name="Houbraken J."/>
            <person name="Oakley B."/>
            <person name="Pocsi I."/>
            <person name="Scazzocchio C."/>
            <person name="Seiboth B."/>
            <person name="vanKuyk P.A."/>
            <person name="Wortman J."/>
            <person name="Dyer P.S."/>
            <person name="Grigoriev I.V."/>
        </authorList>
    </citation>
    <scope>NUCLEOTIDE SEQUENCE [LARGE SCALE GENOMIC DNA]</scope>
    <source>
        <strain evidence="3">CBS 506.65</strain>
    </source>
</reference>
<dbReference type="Pfam" id="PF00107">
    <property type="entry name" value="ADH_zinc_N"/>
    <property type="match status" value="1"/>
</dbReference>
<dbReference type="CDD" id="cd08276">
    <property type="entry name" value="MDR7"/>
    <property type="match status" value="1"/>
</dbReference>
<accession>A0A1L9S656</accession>
<sequence>MQSKQWNVRGDSLEYSEKPVPALGDNEVLVKLQGASLNFRDILITQGKYPFPLQPGVIPGSDGAGTVLAIGKRVTRFSPGDHVVTIINQHFLAGHQDERTLQSGLGASLDGTFRTVGAFDEQGLVAMPACLSFVEASTLSCAGLTAWNALFGLPGRKVQAGDWLLTLGTGGVSLFAVQLAKTVGARVISTTSSEEKANILRKLGADHVINYRESPDWGLVAKQLTGGVGVDMVVEVGGATTLAQSMASLRMDGMMSVVGFVGGDDTPTAMPTLLDCWMNLFTARGVSVGNRLQMEEMCRAIEANPDKLRPVVDERVFRLEQLKEAYEYLAGGHHKGKVCIDISI</sequence>
<dbReference type="Pfam" id="PF08240">
    <property type="entry name" value="ADH_N"/>
    <property type="match status" value="1"/>
</dbReference>
<dbReference type="SUPFAM" id="SSF50129">
    <property type="entry name" value="GroES-like"/>
    <property type="match status" value="1"/>
</dbReference>
<dbReference type="STRING" id="1073090.A0A1L9S656"/>
<keyword evidence="3" id="KW-1185">Reference proteome</keyword>
<dbReference type="OrthoDB" id="9930022at2759"/>
<dbReference type="GO" id="GO:0016491">
    <property type="term" value="F:oxidoreductase activity"/>
    <property type="evidence" value="ECO:0007669"/>
    <property type="project" value="InterPro"/>
</dbReference>
<evidence type="ECO:0000313" key="2">
    <source>
        <dbReference type="EMBL" id="OJJ42625.1"/>
    </source>
</evidence>
<dbReference type="RefSeq" id="XP_022577135.1">
    <property type="nucleotide sequence ID" value="XM_022720882.1"/>
</dbReference>
<dbReference type="PANTHER" id="PTHR45033:SF2">
    <property type="entry name" value="ZINC-TYPE ALCOHOL DEHYDROGENASE-LIKE PROTEIN C1773.06C"/>
    <property type="match status" value="1"/>
</dbReference>
<dbReference type="Gene3D" id="3.90.180.10">
    <property type="entry name" value="Medium-chain alcohol dehydrogenases, catalytic domain"/>
    <property type="match status" value="1"/>
</dbReference>
<dbReference type="InterPro" id="IPR013154">
    <property type="entry name" value="ADH-like_N"/>
</dbReference>
<dbReference type="InterPro" id="IPR020843">
    <property type="entry name" value="ER"/>
</dbReference>
<dbReference type="SMART" id="SM00829">
    <property type="entry name" value="PKS_ER"/>
    <property type="match status" value="1"/>
</dbReference>
<dbReference type="InterPro" id="IPR036291">
    <property type="entry name" value="NAD(P)-bd_dom_sf"/>
</dbReference>
<dbReference type="AlphaFoldDB" id="A0A1L9S656"/>
<evidence type="ECO:0000313" key="3">
    <source>
        <dbReference type="Proteomes" id="UP000184188"/>
    </source>
</evidence>